<dbReference type="Gene3D" id="3.90.260.10">
    <property type="entry name" value="Transglutaminase-like"/>
    <property type="match status" value="1"/>
</dbReference>
<sequence length="1070" mass="119250">MRRASKSSAVPSRGRGLRASRAAYRGSRGRTTAAQSSSPERNADAIGARNNADSAEFASLPPVFREMIAEFSTLEPPPEDGPQRKRRRVGERSSSMQPSKRSKLSEVTDPDVSSATASRASTVEPPQPVQTLYNIDAGSDDDSEDDLEWEDVPPPPPEAQLPEMPKLSDLQDIQITLQKYDDVRKQRAARRKPATAAERQIRLVTHKMHLLCLLSHVQTRNSWCNDEEVQKRMLKILPRQTVSFLNPPETLPQFTRSTTFADGLTRAMDTFVAKYDANAPGLKRPYWVENPGLDPGFDESVPFDLITSIDDFREKATTLEGSRDLGAQLFCAMLRGAGVEARLVCSLQVLPFSGEAKGRPSLSNFSLNGREYVIIAEDAIDKAPESESAPSTPPKGPRSRLSQPAFSRPSRRPQRKLRHLVNESTFPVYWVEAFNTAMQKWVPLDPLVTRTINKPSVFEPPLSDPLNTMSYVIAFEDDLSARDVTRRYTKSYCAKTRKQRVECTPGGTRWWDRLMRYYERPFFEDRDQMEIAELTSKAAAEPMPRNIQDFKDHPIYALERHLRINEVIHPRREIGKVTAGKISRDKATPALEPVFRRGDVHACKSADGWYRLGRTLKVGEQPLKRVKPKAPTTAQARKALADAEEVVIPMYAEFQTELYTPPPVVDGKITKNAYGNIDVYVPSMVPEGGFHLKHPDAARAARLLGIDYADAVTGFSFKGRTGTAVTCGIVAAEEYKEALQAVLRGFAQEKIWEENERRRQLALRTWREMLLKLRIRQRVRGYFAEGELEEGEKNEENAREEAEDNDTPNVKEEGGGFLPEDDAGGFFPEPDTSPEPTVENTSHNEDEETEDYHMAGRFIPKTDLEDNLEDERLANEGLTEGGGFLAPDLSELTDAKYGLGLLHVVPPTADAAAAAAAGPSTPGRHRPATPRSSHKTSRYKLIVTPTRETESDGGPPGLPPETMDVVNTPANPSSSPLRRRPRPGRPTGGLQRQGSFTEPIVVESSESSGPSSAHQSPKGKEPETVKEEIKPETKVVNEIDDDDDDIYDQQSLISHDPEDDDAEPEWLYSD</sequence>
<dbReference type="InterPro" id="IPR018326">
    <property type="entry name" value="Rad4_beta-hairpin_dom1"/>
</dbReference>
<keyword evidence="11" id="KW-1185">Reference proteome</keyword>
<keyword evidence="3" id="KW-0227">DNA damage</keyword>
<feature type="region of interest" description="Disordered" evidence="6">
    <location>
        <begin position="383"/>
        <end position="414"/>
    </location>
</feature>
<proteinExistence type="inferred from homology"/>
<feature type="compositionally biased region" description="Low complexity" evidence="6">
    <location>
        <begin position="113"/>
        <end position="122"/>
    </location>
</feature>
<feature type="domain" description="Rad4 beta-hairpin" evidence="9">
    <location>
        <begin position="669"/>
        <end position="743"/>
    </location>
</feature>
<evidence type="ECO:0000259" key="8">
    <source>
        <dbReference type="SMART" id="SM01031"/>
    </source>
</evidence>
<evidence type="ECO:0000256" key="2">
    <source>
        <dbReference type="ARBA" id="ARBA00009525"/>
    </source>
</evidence>
<dbReference type="InterPro" id="IPR004583">
    <property type="entry name" value="DNA_repair_Rad4"/>
</dbReference>
<evidence type="ECO:0000256" key="1">
    <source>
        <dbReference type="ARBA" id="ARBA00004123"/>
    </source>
</evidence>
<evidence type="ECO:0000256" key="6">
    <source>
        <dbReference type="SAM" id="MobiDB-lite"/>
    </source>
</evidence>
<dbReference type="Gene3D" id="3.30.60.290">
    <property type="entry name" value="Rad4, beta-hairpin domain BHD2"/>
    <property type="match status" value="1"/>
</dbReference>
<dbReference type="Pfam" id="PF10403">
    <property type="entry name" value="BHD_1"/>
    <property type="match status" value="1"/>
</dbReference>
<evidence type="ECO:0000313" key="10">
    <source>
        <dbReference type="EMBL" id="KZZ89608.1"/>
    </source>
</evidence>
<dbReference type="InterPro" id="IPR038765">
    <property type="entry name" value="Papain-like_cys_pep_sf"/>
</dbReference>
<organism evidence="10 11">
    <name type="scientific">Ascosphaera apis ARSEF 7405</name>
    <dbReference type="NCBI Taxonomy" id="392613"/>
    <lineage>
        <taxon>Eukaryota</taxon>
        <taxon>Fungi</taxon>
        <taxon>Dikarya</taxon>
        <taxon>Ascomycota</taxon>
        <taxon>Pezizomycotina</taxon>
        <taxon>Eurotiomycetes</taxon>
        <taxon>Eurotiomycetidae</taxon>
        <taxon>Onygenales</taxon>
        <taxon>Ascosphaeraceae</taxon>
        <taxon>Ascosphaera</taxon>
    </lineage>
</organism>
<dbReference type="SMART" id="SM01030">
    <property type="entry name" value="BHD_1"/>
    <property type="match status" value="1"/>
</dbReference>
<feature type="compositionally biased region" description="Low complexity" evidence="6">
    <location>
        <begin position="1004"/>
        <end position="1016"/>
    </location>
</feature>
<feature type="domain" description="Rad4 beta-hairpin" evidence="8">
    <location>
        <begin position="603"/>
        <end position="662"/>
    </location>
</feature>
<dbReference type="GO" id="GO:0006298">
    <property type="term" value="P:mismatch repair"/>
    <property type="evidence" value="ECO:0007669"/>
    <property type="project" value="TreeGrafter"/>
</dbReference>
<keyword evidence="5" id="KW-0539">Nucleus</keyword>
<dbReference type="Gene3D" id="2.20.20.110">
    <property type="entry name" value="Rad4, beta-hairpin domain BHD1"/>
    <property type="match status" value="1"/>
</dbReference>
<dbReference type="InterPro" id="IPR042488">
    <property type="entry name" value="Rad4_BHD3_sf"/>
</dbReference>
<dbReference type="VEuPathDB" id="FungiDB:AAP_04363"/>
<evidence type="ECO:0000256" key="3">
    <source>
        <dbReference type="ARBA" id="ARBA00022763"/>
    </source>
</evidence>
<dbReference type="SMART" id="SM01031">
    <property type="entry name" value="BHD_2"/>
    <property type="match status" value="1"/>
</dbReference>
<evidence type="ECO:0000256" key="5">
    <source>
        <dbReference type="ARBA" id="ARBA00023242"/>
    </source>
</evidence>
<feature type="region of interest" description="Disordered" evidence="6">
    <location>
        <begin position="788"/>
        <end position="848"/>
    </location>
</feature>
<dbReference type="EMBL" id="AZGZ01000020">
    <property type="protein sequence ID" value="KZZ89608.1"/>
    <property type="molecule type" value="Genomic_DNA"/>
</dbReference>
<dbReference type="AlphaFoldDB" id="A0A167X465"/>
<comment type="caution">
    <text evidence="10">The sequence shown here is derived from an EMBL/GenBank/DDBJ whole genome shotgun (WGS) entry which is preliminary data.</text>
</comment>
<dbReference type="SUPFAM" id="SSF54001">
    <property type="entry name" value="Cysteine proteinases"/>
    <property type="match status" value="1"/>
</dbReference>
<feature type="compositionally biased region" description="Low complexity" evidence="6">
    <location>
        <begin position="12"/>
        <end position="34"/>
    </location>
</feature>
<dbReference type="GO" id="GO:0000111">
    <property type="term" value="C:nucleotide-excision repair factor 2 complex"/>
    <property type="evidence" value="ECO:0007669"/>
    <property type="project" value="TreeGrafter"/>
</dbReference>
<dbReference type="Pfam" id="PF03835">
    <property type="entry name" value="Rad4"/>
    <property type="match status" value="1"/>
</dbReference>
<evidence type="ECO:0000313" key="11">
    <source>
        <dbReference type="Proteomes" id="UP000242877"/>
    </source>
</evidence>
<evidence type="ECO:0000259" key="9">
    <source>
        <dbReference type="SMART" id="SM01032"/>
    </source>
</evidence>
<accession>A0A167X465</accession>
<feature type="region of interest" description="Disordered" evidence="6">
    <location>
        <begin position="910"/>
        <end position="1070"/>
    </location>
</feature>
<dbReference type="InterPro" id="IPR018327">
    <property type="entry name" value="BHD_2"/>
</dbReference>
<dbReference type="Gene3D" id="3.30.70.2460">
    <property type="entry name" value="Rad4, beta-hairpin domain BHD3"/>
    <property type="match status" value="1"/>
</dbReference>
<dbReference type="InterPro" id="IPR018325">
    <property type="entry name" value="Rad4/PNGase_transGLS-fold"/>
</dbReference>
<feature type="region of interest" description="Disordered" evidence="6">
    <location>
        <begin position="68"/>
        <end position="163"/>
    </location>
</feature>
<dbReference type="GO" id="GO:0006289">
    <property type="term" value="P:nucleotide-excision repair"/>
    <property type="evidence" value="ECO:0007669"/>
    <property type="project" value="InterPro"/>
</dbReference>
<keyword evidence="4" id="KW-0234">DNA repair</keyword>
<dbReference type="SMART" id="SM01032">
    <property type="entry name" value="BHD_3"/>
    <property type="match status" value="1"/>
</dbReference>
<feature type="compositionally biased region" description="Acidic residues" evidence="6">
    <location>
        <begin position="138"/>
        <end position="151"/>
    </location>
</feature>
<feature type="compositionally biased region" description="Basic and acidic residues" evidence="6">
    <location>
        <begin position="1018"/>
        <end position="1037"/>
    </location>
</feature>
<protein>
    <submittedName>
        <fullName evidence="10">DNA repair protein Rad4</fullName>
    </submittedName>
</protein>
<dbReference type="Pfam" id="PF10405">
    <property type="entry name" value="BHD_3"/>
    <property type="match status" value="1"/>
</dbReference>
<feature type="compositionally biased region" description="Acidic residues" evidence="6">
    <location>
        <begin position="1038"/>
        <end position="1047"/>
    </location>
</feature>
<dbReference type="InterPro" id="IPR036985">
    <property type="entry name" value="Transglutaminase-like_sf"/>
</dbReference>
<dbReference type="Pfam" id="PF10404">
    <property type="entry name" value="BHD_2"/>
    <property type="match status" value="1"/>
</dbReference>
<comment type="similarity">
    <text evidence="2">Belongs to the XPC family.</text>
</comment>
<evidence type="ECO:0000256" key="4">
    <source>
        <dbReference type="ARBA" id="ARBA00023204"/>
    </source>
</evidence>
<comment type="subcellular location">
    <subcellularLocation>
        <location evidence="1">Nucleus</location>
    </subcellularLocation>
</comment>
<feature type="domain" description="Rad4 beta-hairpin" evidence="7">
    <location>
        <begin position="539"/>
        <end position="601"/>
    </location>
</feature>
<dbReference type="InterPro" id="IPR018328">
    <property type="entry name" value="Rad4_beta-hairpin_dom3"/>
</dbReference>
<feature type="compositionally biased region" description="Basic residues" evidence="6">
    <location>
        <begin position="923"/>
        <end position="938"/>
    </location>
</feature>
<dbReference type="GO" id="GO:0005737">
    <property type="term" value="C:cytoplasm"/>
    <property type="evidence" value="ECO:0007669"/>
    <property type="project" value="TreeGrafter"/>
</dbReference>
<feature type="region of interest" description="Disordered" evidence="6">
    <location>
        <begin position="1"/>
        <end position="53"/>
    </location>
</feature>
<feature type="compositionally biased region" description="Polar residues" evidence="6">
    <location>
        <begin position="1"/>
        <end position="10"/>
    </location>
</feature>
<name>A0A167X465_9EURO</name>
<gene>
    <name evidence="10" type="ORF">AAP_04363</name>
</gene>
<dbReference type="PANTHER" id="PTHR12135">
    <property type="entry name" value="DNA REPAIR PROTEIN XP-C / RAD4"/>
    <property type="match status" value="1"/>
</dbReference>
<dbReference type="GO" id="GO:0003697">
    <property type="term" value="F:single-stranded DNA binding"/>
    <property type="evidence" value="ECO:0007669"/>
    <property type="project" value="TreeGrafter"/>
</dbReference>
<dbReference type="Proteomes" id="UP000242877">
    <property type="component" value="Unassembled WGS sequence"/>
</dbReference>
<reference evidence="10 11" key="1">
    <citation type="journal article" date="2016" name="Genome Biol. Evol.">
        <title>Divergent and convergent evolution of fungal pathogenicity.</title>
        <authorList>
            <person name="Shang Y."/>
            <person name="Xiao G."/>
            <person name="Zheng P."/>
            <person name="Cen K."/>
            <person name="Zhan S."/>
            <person name="Wang C."/>
        </authorList>
    </citation>
    <scope>NUCLEOTIDE SEQUENCE [LARGE SCALE GENOMIC DNA]</scope>
    <source>
        <strain evidence="10 11">ARSEF 7405</strain>
    </source>
</reference>
<dbReference type="GO" id="GO:0003684">
    <property type="term" value="F:damaged DNA binding"/>
    <property type="evidence" value="ECO:0007669"/>
    <property type="project" value="InterPro"/>
</dbReference>
<dbReference type="PANTHER" id="PTHR12135:SF0">
    <property type="entry name" value="DNA REPAIR PROTEIN COMPLEMENTING XP-C CELLS"/>
    <property type="match status" value="1"/>
</dbReference>
<dbReference type="OrthoDB" id="300780at2759"/>
<dbReference type="GO" id="GO:0071942">
    <property type="term" value="C:XPC complex"/>
    <property type="evidence" value="ECO:0007669"/>
    <property type="project" value="TreeGrafter"/>
</dbReference>
<evidence type="ECO:0000259" key="7">
    <source>
        <dbReference type="SMART" id="SM01030"/>
    </source>
</evidence>